<gene>
    <name evidence="2" type="ORF">AVDCRST_MAG54-3320</name>
</gene>
<organism evidence="2">
    <name type="scientific">uncultured Actinomycetospora sp</name>
    <dbReference type="NCBI Taxonomy" id="1135996"/>
    <lineage>
        <taxon>Bacteria</taxon>
        <taxon>Bacillati</taxon>
        <taxon>Actinomycetota</taxon>
        <taxon>Actinomycetes</taxon>
        <taxon>Pseudonocardiales</taxon>
        <taxon>Pseudonocardiaceae</taxon>
        <taxon>Actinomycetospora</taxon>
        <taxon>environmental samples</taxon>
    </lineage>
</organism>
<protein>
    <submittedName>
        <fullName evidence="2">Uncharacterized protein</fullName>
    </submittedName>
</protein>
<accession>A0A6J4JE80</accession>
<feature type="region of interest" description="Disordered" evidence="1">
    <location>
        <begin position="1"/>
        <end position="82"/>
    </location>
</feature>
<feature type="non-terminal residue" evidence="2">
    <location>
        <position position="1"/>
    </location>
</feature>
<dbReference type="EMBL" id="CADCTH010000425">
    <property type="protein sequence ID" value="CAA9276801.1"/>
    <property type="molecule type" value="Genomic_DNA"/>
</dbReference>
<evidence type="ECO:0000313" key="2">
    <source>
        <dbReference type="EMBL" id="CAA9276801.1"/>
    </source>
</evidence>
<reference evidence="2" key="1">
    <citation type="submission" date="2020-02" db="EMBL/GenBank/DDBJ databases">
        <authorList>
            <person name="Meier V. D."/>
        </authorList>
    </citation>
    <scope>NUCLEOTIDE SEQUENCE</scope>
    <source>
        <strain evidence="2">AVDCRST_MAG54</strain>
    </source>
</reference>
<proteinExistence type="predicted"/>
<sequence>DRAGPRYGGAPARRAPVQEAAARDDGAGGPARGAPVPPAVARRPAPGHPHRRHAGRRPRPGPARRPGGAADAQAVAPRPVPD</sequence>
<feature type="compositionally biased region" description="Basic residues" evidence="1">
    <location>
        <begin position="48"/>
        <end position="59"/>
    </location>
</feature>
<dbReference type="AlphaFoldDB" id="A0A6J4JE80"/>
<feature type="non-terminal residue" evidence="2">
    <location>
        <position position="82"/>
    </location>
</feature>
<name>A0A6J4JE80_9PSEU</name>
<evidence type="ECO:0000256" key="1">
    <source>
        <dbReference type="SAM" id="MobiDB-lite"/>
    </source>
</evidence>